<feature type="domain" description="Isochorismatase-like" evidence="2">
    <location>
        <begin position="2"/>
        <end position="168"/>
    </location>
</feature>
<reference evidence="3 4" key="1">
    <citation type="submission" date="2020-07" db="EMBL/GenBank/DDBJ databases">
        <title>Sequencing the genomes of 1000 actinobacteria strains.</title>
        <authorList>
            <person name="Klenk H.-P."/>
        </authorList>
    </citation>
    <scope>NUCLEOTIDE SEQUENCE [LARGE SCALE GENOMIC DNA]</scope>
    <source>
        <strain evidence="3 4">DSM 23819</strain>
    </source>
</reference>
<dbReference type="Pfam" id="PF00857">
    <property type="entry name" value="Isochorismatase"/>
    <property type="match status" value="1"/>
</dbReference>
<dbReference type="Proteomes" id="UP000540656">
    <property type="component" value="Unassembled WGS sequence"/>
</dbReference>
<protein>
    <submittedName>
        <fullName evidence="3">Nicotinamidase-related amidase</fullName>
    </submittedName>
</protein>
<organism evidence="3 4">
    <name type="scientific">Nocardioides daedukensis</name>
    <dbReference type="NCBI Taxonomy" id="634462"/>
    <lineage>
        <taxon>Bacteria</taxon>
        <taxon>Bacillati</taxon>
        <taxon>Actinomycetota</taxon>
        <taxon>Actinomycetes</taxon>
        <taxon>Propionibacteriales</taxon>
        <taxon>Nocardioidaceae</taxon>
        <taxon>Nocardioides</taxon>
    </lineage>
</organism>
<proteinExistence type="predicted"/>
<keyword evidence="4" id="KW-1185">Reference proteome</keyword>
<dbReference type="InterPro" id="IPR050272">
    <property type="entry name" value="Isochorismatase-like_hydrls"/>
</dbReference>
<dbReference type="RefSeq" id="WP_179500535.1">
    <property type="nucleotide sequence ID" value="NZ_JACCAA010000001.1"/>
</dbReference>
<evidence type="ECO:0000313" key="3">
    <source>
        <dbReference type="EMBL" id="NYG57230.1"/>
    </source>
</evidence>
<dbReference type="PANTHER" id="PTHR43540">
    <property type="entry name" value="PEROXYUREIDOACRYLATE/UREIDOACRYLATE AMIDOHYDROLASE-RELATED"/>
    <property type="match status" value="1"/>
</dbReference>
<dbReference type="SUPFAM" id="SSF52499">
    <property type="entry name" value="Isochorismatase-like hydrolases"/>
    <property type="match status" value="1"/>
</dbReference>
<sequence length="188" mass="21135">MLIDMQNAFFEAGPLHERRSDLVSRTHTLLEWARERHLLVVNVRTEHRADRSTWTLNMLEDDQGFAMEGDHKSQPLAELDLDGVTEVVKTRDDAFLGTQLEDLLRAHGIRTLVMVGVSTQSCIAATATHAYAANLHVVLAKDAIFTERPELHEDVLALLEDEYRFAAVPTDQIVDPSSVHVLTRDDPS</sequence>
<dbReference type="InterPro" id="IPR000868">
    <property type="entry name" value="Isochorismatase-like_dom"/>
</dbReference>
<dbReference type="AlphaFoldDB" id="A0A7Y9S0H5"/>
<name>A0A7Y9S0H5_9ACTN</name>
<dbReference type="CDD" id="cd00431">
    <property type="entry name" value="cysteine_hydrolases"/>
    <property type="match status" value="1"/>
</dbReference>
<evidence type="ECO:0000313" key="4">
    <source>
        <dbReference type="Proteomes" id="UP000540656"/>
    </source>
</evidence>
<comment type="caution">
    <text evidence="3">The sequence shown here is derived from an EMBL/GenBank/DDBJ whole genome shotgun (WGS) entry which is preliminary data.</text>
</comment>
<evidence type="ECO:0000256" key="1">
    <source>
        <dbReference type="ARBA" id="ARBA00022801"/>
    </source>
</evidence>
<dbReference type="GO" id="GO:0016787">
    <property type="term" value="F:hydrolase activity"/>
    <property type="evidence" value="ECO:0007669"/>
    <property type="project" value="UniProtKB-KW"/>
</dbReference>
<evidence type="ECO:0000259" key="2">
    <source>
        <dbReference type="Pfam" id="PF00857"/>
    </source>
</evidence>
<accession>A0A7Y9S0H5</accession>
<dbReference type="InterPro" id="IPR036380">
    <property type="entry name" value="Isochorismatase-like_sf"/>
</dbReference>
<dbReference type="Gene3D" id="3.40.50.850">
    <property type="entry name" value="Isochorismatase-like"/>
    <property type="match status" value="1"/>
</dbReference>
<gene>
    <name evidence="3" type="ORF">BJ980_000153</name>
</gene>
<keyword evidence="1" id="KW-0378">Hydrolase</keyword>
<dbReference type="EMBL" id="JACCAA010000001">
    <property type="protein sequence ID" value="NYG57230.1"/>
    <property type="molecule type" value="Genomic_DNA"/>
</dbReference>